<keyword evidence="4" id="KW-0805">Transcription regulation</keyword>
<sequence length="437" mass="47711">MSIAATTTASPSVTTTPTTTTANSFRLPSIHELTGKSSHHQSSPPMSSPRSFTDNQVQRPVLPSLGLNTNVNEPTTFRIPPIKPMTPSSVSVNNSTLSTPTEQTRSNIEASRFTSLVSPPTVSHDKQPQASLPILNQPKAALAPAPAASPQSASTPTVASPTFHLTNSHNHHHPHYHQQPNMPPPPPPPPSFQSPIDYNGAHGSPQYHQPTRSYSAPVPQYITHHPAVYTQSHYTVQHPNNHGLQMCQPYTIAEVVSKTANKCHRCGTTETPEWRRGPKGVRTLCNACGLFHAKLVKRKGAVAAAEEVLNNRVTKGKNGRRISSRKSLTNDHHGRENFGTHPGFPQQHHHQQQHSHHYPPTQYTSFQPNQSASPLQQPPMPPSAPAYSLHQQQLPPPPPNSTYVPQGYVAMPPSAVPINTSVHYQQSQVSTMSLVHH</sequence>
<feature type="region of interest" description="Disordered" evidence="7">
    <location>
        <begin position="1"/>
        <end position="112"/>
    </location>
</feature>
<feature type="compositionally biased region" description="Low complexity" evidence="7">
    <location>
        <begin position="140"/>
        <end position="162"/>
    </location>
</feature>
<dbReference type="InterPro" id="IPR000679">
    <property type="entry name" value="Znf_GATA"/>
</dbReference>
<dbReference type="SMART" id="SM00401">
    <property type="entry name" value="ZnF_GATA"/>
    <property type="match status" value="1"/>
</dbReference>
<feature type="compositionally biased region" description="Polar residues" evidence="7">
    <location>
        <begin position="102"/>
        <end position="112"/>
    </location>
</feature>
<evidence type="ECO:0000256" key="6">
    <source>
        <dbReference type="PROSITE-ProRule" id="PRU00094"/>
    </source>
</evidence>
<evidence type="ECO:0000256" key="2">
    <source>
        <dbReference type="ARBA" id="ARBA00022771"/>
    </source>
</evidence>
<evidence type="ECO:0000256" key="7">
    <source>
        <dbReference type="SAM" id="MobiDB-lite"/>
    </source>
</evidence>
<dbReference type="PANTHER" id="PTHR47172">
    <property type="entry name" value="OS01G0976800 PROTEIN"/>
    <property type="match status" value="1"/>
</dbReference>
<dbReference type="Pfam" id="PF00320">
    <property type="entry name" value="GATA"/>
    <property type="match status" value="1"/>
</dbReference>
<dbReference type="EMBL" id="JAEOAQ010000001">
    <property type="protein sequence ID" value="KAG5421929.1"/>
    <property type="molecule type" value="Genomic_DNA"/>
</dbReference>
<feature type="compositionally biased region" description="Pro residues" evidence="7">
    <location>
        <begin position="181"/>
        <end position="192"/>
    </location>
</feature>
<dbReference type="PANTHER" id="PTHR47172:SF24">
    <property type="entry name" value="GATA ZINC FINGER DOMAIN-CONTAINING PROTEIN 14-RELATED"/>
    <property type="match status" value="1"/>
</dbReference>
<evidence type="ECO:0000259" key="8">
    <source>
        <dbReference type="PROSITE" id="PS50114"/>
    </source>
</evidence>
<keyword evidence="1" id="KW-0479">Metal-binding</keyword>
<evidence type="ECO:0000313" key="9">
    <source>
        <dbReference type="EMBL" id="KAG5421929.1"/>
    </source>
</evidence>
<comment type="caution">
    <text evidence="9">The sequence shown here is derived from an EMBL/GenBank/DDBJ whole genome shotgun (WGS) entry which is preliminary data.</text>
</comment>
<evidence type="ECO:0000313" key="10">
    <source>
        <dbReference type="Proteomes" id="UP000669133"/>
    </source>
</evidence>
<dbReference type="CDD" id="cd00202">
    <property type="entry name" value="ZnF_GATA"/>
    <property type="match status" value="1"/>
</dbReference>
<dbReference type="RefSeq" id="XP_067551045.1">
    <property type="nucleotide sequence ID" value="XM_067689724.1"/>
</dbReference>
<feature type="compositionally biased region" description="Low complexity" evidence="7">
    <location>
        <begin position="40"/>
        <end position="51"/>
    </location>
</feature>
<keyword evidence="5" id="KW-0804">Transcription</keyword>
<feature type="compositionally biased region" description="Basic residues" evidence="7">
    <location>
        <begin position="347"/>
        <end position="357"/>
    </location>
</feature>
<feature type="domain" description="GATA-type" evidence="8">
    <location>
        <begin position="257"/>
        <end position="312"/>
    </location>
</feature>
<evidence type="ECO:0000256" key="4">
    <source>
        <dbReference type="ARBA" id="ARBA00023015"/>
    </source>
</evidence>
<feature type="compositionally biased region" description="Basic and acidic residues" evidence="7">
    <location>
        <begin position="328"/>
        <end position="338"/>
    </location>
</feature>
<evidence type="ECO:0000256" key="5">
    <source>
        <dbReference type="ARBA" id="ARBA00023163"/>
    </source>
</evidence>
<feature type="compositionally biased region" description="Polar residues" evidence="7">
    <location>
        <begin position="66"/>
        <end position="75"/>
    </location>
</feature>
<dbReference type="GO" id="GO:0006355">
    <property type="term" value="P:regulation of DNA-templated transcription"/>
    <property type="evidence" value="ECO:0007669"/>
    <property type="project" value="InterPro"/>
</dbReference>
<dbReference type="GO" id="GO:0008270">
    <property type="term" value="F:zinc ion binding"/>
    <property type="evidence" value="ECO:0007669"/>
    <property type="project" value="UniProtKB-KW"/>
</dbReference>
<dbReference type="GeneID" id="93649651"/>
<name>A0A8H7ZJJ3_9ASCO</name>
<dbReference type="Proteomes" id="UP000669133">
    <property type="component" value="Unassembled WGS sequence"/>
</dbReference>
<dbReference type="SUPFAM" id="SSF57716">
    <property type="entry name" value="Glucocorticoid receptor-like (DNA-binding domain)"/>
    <property type="match status" value="1"/>
</dbReference>
<feature type="region of interest" description="Disordered" evidence="7">
    <location>
        <begin position="140"/>
        <end position="214"/>
    </location>
</feature>
<keyword evidence="2 6" id="KW-0863">Zinc-finger</keyword>
<dbReference type="AlphaFoldDB" id="A0A8H7ZJJ3"/>
<reference evidence="9 10" key="1">
    <citation type="submission" date="2020-12" db="EMBL/GenBank/DDBJ databases">
        <title>Effect of drift, selection, and recombination on the evolution of hybrid genomes in Candida yeast pathogens.</title>
        <authorList>
            <person name="Mixao V."/>
            <person name="Ksiezopolska E."/>
            <person name="Saus E."/>
            <person name="Boekhout T."/>
            <person name="Gacser A."/>
            <person name="Gabaldon T."/>
        </authorList>
    </citation>
    <scope>NUCLEOTIDE SEQUENCE [LARGE SCALE GENOMIC DNA]</scope>
    <source>
        <strain evidence="9 10">BP57</strain>
    </source>
</reference>
<proteinExistence type="predicted"/>
<feature type="region of interest" description="Disordered" evidence="7">
    <location>
        <begin position="315"/>
        <end position="404"/>
    </location>
</feature>
<feature type="compositionally biased region" description="Low complexity" evidence="7">
    <location>
        <begin position="1"/>
        <end position="22"/>
    </location>
</feature>
<evidence type="ECO:0000256" key="1">
    <source>
        <dbReference type="ARBA" id="ARBA00022723"/>
    </source>
</evidence>
<dbReference type="InterPro" id="IPR013088">
    <property type="entry name" value="Znf_NHR/GATA"/>
</dbReference>
<protein>
    <recommendedName>
        <fullName evidence="8">GATA-type domain-containing protein</fullName>
    </recommendedName>
</protein>
<dbReference type="Gene3D" id="3.30.50.10">
    <property type="entry name" value="Erythroid Transcription Factor GATA-1, subunit A"/>
    <property type="match status" value="1"/>
</dbReference>
<feature type="compositionally biased region" description="Basic residues" evidence="7">
    <location>
        <begin position="315"/>
        <end position="324"/>
    </location>
</feature>
<keyword evidence="3" id="KW-0862">Zinc</keyword>
<dbReference type="PROSITE" id="PS50114">
    <property type="entry name" value="GATA_ZN_FINGER_2"/>
    <property type="match status" value="1"/>
</dbReference>
<evidence type="ECO:0000256" key="3">
    <source>
        <dbReference type="ARBA" id="ARBA00022833"/>
    </source>
</evidence>
<accession>A0A8H7ZJJ3</accession>
<gene>
    <name evidence="9" type="ORF">I9W82_001022</name>
</gene>
<dbReference type="GO" id="GO:0043565">
    <property type="term" value="F:sequence-specific DNA binding"/>
    <property type="evidence" value="ECO:0007669"/>
    <property type="project" value="InterPro"/>
</dbReference>
<organism evidence="9 10">
    <name type="scientific">Candida metapsilosis</name>
    <dbReference type="NCBI Taxonomy" id="273372"/>
    <lineage>
        <taxon>Eukaryota</taxon>
        <taxon>Fungi</taxon>
        <taxon>Dikarya</taxon>
        <taxon>Ascomycota</taxon>
        <taxon>Saccharomycotina</taxon>
        <taxon>Pichiomycetes</taxon>
        <taxon>Debaryomycetaceae</taxon>
        <taxon>Candida/Lodderomyces clade</taxon>
        <taxon>Candida</taxon>
    </lineage>
</organism>
<feature type="compositionally biased region" description="Low complexity" evidence="7">
    <location>
        <begin position="86"/>
        <end position="101"/>
    </location>
</feature>
<dbReference type="OrthoDB" id="2162994at2759"/>
<keyword evidence="10" id="KW-1185">Reference proteome</keyword>